<name>A0ACB8DRI0_DERSI</name>
<comment type="caution">
    <text evidence="1">The sequence shown here is derived from an EMBL/GenBank/DDBJ whole genome shotgun (WGS) entry which is preliminary data.</text>
</comment>
<protein>
    <submittedName>
        <fullName evidence="1">Uncharacterized protein</fullName>
    </submittedName>
</protein>
<proteinExistence type="predicted"/>
<reference evidence="1" key="1">
    <citation type="submission" date="2020-05" db="EMBL/GenBank/DDBJ databases">
        <title>Large-scale comparative analyses of tick genomes elucidate their genetic diversity and vector capacities.</title>
        <authorList>
            <person name="Jia N."/>
            <person name="Wang J."/>
            <person name="Shi W."/>
            <person name="Du L."/>
            <person name="Sun Y."/>
            <person name="Zhan W."/>
            <person name="Jiang J."/>
            <person name="Wang Q."/>
            <person name="Zhang B."/>
            <person name="Ji P."/>
            <person name="Sakyi L.B."/>
            <person name="Cui X."/>
            <person name="Yuan T."/>
            <person name="Jiang B."/>
            <person name="Yang W."/>
            <person name="Lam T.T.-Y."/>
            <person name="Chang Q."/>
            <person name="Ding S."/>
            <person name="Wang X."/>
            <person name="Zhu J."/>
            <person name="Ruan X."/>
            <person name="Zhao L."/>
            <person name="Wei J."/>
            <person name="Que T."/>
            <person name="Du C."/>
            <person name="Cheng J."/>
            <person name="Dai P."/>
            <person name="Han X."/>
            <person name="Huang E."/>
            <person name="Gao Y."/>
            <person name="Liu J."/>
            <person name="Shao H."/>
            <person name="Ye R."/>
            <person name="Li L."/>
            <person name="Wei W."/>
            <person name="Wang X."/>
            <person name="Wang C."/>
            <person name="Yang T."/>
            <person name="Huo Q."/>
            <person name="Li W."/>
            <person name="Guo W."/>
            <person name="Chen H."/>
            <person name="Zhou L."/>
            <person name="Ni X."/>
            <person name="Tian J."/>
            <person name="Zhou Y."/>
            <person name="Sheng Y."/>
            <person name="Liu T."/>
            <person name="Pan Y."/>
            <person name="Xia L."/>
            <person name="Li J."/>
            <person name="Zhao F."/>
            <person name="Cao W."/>
        </authorList>
    </citation>
    <scope>NUCLEOTIDE SEQUENCE</scope>
    <source>
        <strain evidence="1">Dsil-2018</strain>
    </source>
</reference>
<evidence type="ECO:0000313" key="2">
    <source>
        <dbReference type="Proteomes" id="UP000821865"/>
    </source>
</evidence>
<dbReference type="Proteomes" id="UP000821865">
    <property type="component" value="Chromosome 10"/>
</dbReference>
<organism evidence="1 2">
    <name type="scientific">Dermacentor silvarum</name>
    <name type="common">Tick</name>
    <dbReference type="NCBI Taxonomy" id="543639"/>
    <lineage>
        <taxon>Eukaryota</taxon>
        <taxon>Metazoa</taxon>
        <taxon>Ecdysozoa</taxon>
        <taxon>Arthropoda</taxon>
        <taxon>Chelicerata</taxon>
        <taxon>Arachnida</taxon>
        <taxon>Acari</taxon>
        <taxon>Parasitiformes</taxon>
        <taxon>Ixodida</taxon>
        <taxon>Ixodoidea</taxon>
        <taxon>Ixodidae</taxon>
        <taxon>Rhipicephalinae</taxon>
        <taxon>Dermacentor</taxon>
    </lineage>
</organism>
<keyword evidence="2" id="KW-1185">Reference proteome</keyword>
<evidence type="ECO:0000313" key="1">
    <source>
        <dbReference type="EMBL" id="KAH7974961.1"/>
    </source>
</evidence>
<accession>A0ACB8DRI0</accession>
<sequence length="73" mass="8304">MSGSWQHSWDCRRPQEQLTAWNGWVSKLPTLSKVHLPRQVNRPQEHVVGVTELPIFADASLRAYGVAVYVCSE</sequence>
<gene>
    <name evidence="1" type="ORF">HPB49_022057</name>
</gene>
<dbReference type="EMBL" id="CM023479">
    <property type="protein sequence ID" value="KAH7974961.1"/>
    <property type="molecule type" value="Genomic_DNA"/>
</dbReference>